<protein>
    <recommendedName>
        <fullName evidence="1">ATPase BadF/BadG/BcrA/BcrD type domain-containing protein</fullName>
    </recommendedName>
</protein>
<dbReference type="EMBL" id="JXLU01000014">
    <property type="protein sequence ID" value="KIO74042.1"/>
    <property type="molecule type" value="Genomic_DNA"/>
</dbReference>
<feature type="domain" description="ATPase BadF/BadG/BcrA/BcrD type" evidence="1">
    <location>
        <begin position="14"/>
        <end position="300"/>
    </location>
</feature>
<name>A0ABD4AA94_9BACI</name>
<sequence>MVENVTNKFPLLAIDGGGTKTIAVIVDSSGNIISKAKTEGSNYHVVGEERTFHSLYTVIQETINCLRSDKIDNINKFHCAVFALAGLDTEKDQLLVEGTVMKVIETLKLNIDKVIVENDGYATLLGATKNLPGALLISGTGSISFAHDGNGKIVRAGGWGYQVGDEGSGYWIGKEAIRSVFRMFDGREKQTILAEKILHSLQFSDIEQLYNWVYKETDSVDQVSRLAQVVEKACQEGDPVSKKILDQAVTELYDLLHTVLLRSNIIEGPFTLVLQGGVLKNIGYIRERLINRIGEKIPQAGIFLSQVDPIDLIIERGLLALNQK</sequence>
<dbReference type="RefSeq" id="WP_041901983.1">
    <property type="nucleotide sequence ID" value="NZ_JXLT01000044.1"/>
</dbReference>
<dbReference type="InterPro" id="IPR052519">
    <property type="entry name" value="Euk-type_GlcNAc_Kinase"/>
</dbReference>
<dbReference type="PANTHER" id="PTHR43190:SF3">
    <property type="entry name" value="N-ACETYL-D-GLUCOSAMINE KINASE"/>
    <property type="match status" value="1"/>
</dbReference>
<dbReference type="InterPro" id="IPR002731">
    <property type="entry name" value="ATPase_BadF"/>
</dbReference>
<dbReference type="AlphaFoldDB" id="A0ABD4AA94"/>
<dbReference type="PANTHER" id="PTHR43190">
    <property type="entry name" value="N-ACETYL-D-GLUCOSAMINE KINASE"/>
    <property type="match status" value="1"/>
</dbReference>
<comment type="caution">
    <text evidence="2">The sequence shown here is derived from an EMBL/GenBank/DDBJ whole genome shotgun (WGS) entry which is preliminary data.</text>
</comment>
<evidence type="ECO:0000313" key="2">
    <source>
        <dbReference type="EMBL" id="KIO74042.1"/>
    </source>
</evidence>
<dbReference type="SUPFAM" id="SSF53067">
    <property type="entry name" value="Actin-like ATPase domain"/>
    <property type="match status" value="2"/>
</dbReference>
<reference evidence="2 3" key="1">
    <citation type="submission" date="2015-01" db="EMBL/GenBank/DDBJ databases">
        <title>Draft Genome Sequences of Four Bacillus thermoamylovorans Strains, Isolated From Food Products.</title>
        <authorList>
            <person name="Krawcyk A.O."/>
            <person name="Berendsen E.M."/>
            <person name="Eijlander R.T."/>
            <person name="de Jong A."/>
            <person name="Wells-Bennik M."/>
            <person name="Kuipers O.P."/>
        </authorList>
    </citation>
    <scope>NUCLEOTIDE SEQUENCE [LARGE SCALE GENOMIC DNA]</scope>
    <source>
        <strain evidence="2 3">B4167</strain>
    </source>
</reference>
<organism evidence="2 3">
    <name type="scientific">Caldibacillus thermoamylovorans</name>
    <dbReference type="NCBI Taxonomy" id="35841"/>
    <lineage>
        <taxon>Bacteria</taxon>
        <taxon>Bacillati</taxon>
        <taxon>Bacillota</taxon>
        <taxon>Bacilli</taxon>
        <taxon>Bacillales</taxon>
        <taxon>Bacillaceae</taxon>
        <taxon>Caldibacillus</taxon>
    </lineage>
</organism>
<proteinExistence type="predicted"/>
<dbReference type="Pfam" id="PF01869">
    <property type="entry name" value="BcrAD_BadFG"/>
    <property type="match status" value="1"/>
</dbReference>
<evidence type="ECO:0000313" key="3">
    <source>
        <dbReference type="Proteomes" id="UP000032076"/>
    </source>
</evidence>
<dbReference type="CDD" id="cd24007">
    <property type="entry name" value="ASKHA_NBD_eukNAGK-like"/>
    <property type="match status" value="1"/>
</dbReference>
<gene>
    <name evidence="2" type="ORF">B4167_1586</name>
</gene>
<dbReference type="Proteomes" id="UP000032076">
    <property type="component" value="Unassembled WGS sequence"/>
</dbReference>
<accession>A0ABD4AA94</accession>
<dbReference type="Gene3D" id="3.30.420.40">
    <property type="match status" value="2"/>
</dbReference>
<evidence type="ECO:0000259" key="1">
    <source>
        <dbReference type="Pfam" id="PF01869"/>
    </source>
</evidence>
<dbReference type="InterPro" id="IPR043129">
    <property type="entry name" value="ATPase_NBD"/>
</dbReference>